<name>A0ABV4QR89_9ACTN</name>
<evidence type="ECO:0000313" key="2">
    <source>
        <dbReference type="EMBL" id="MFA1553120.1"/>
    </source>
</evidence>
<proteinExistence type="predicted"/>
<dbReference type="EMBL" id="JAXCEH010000002">
    <property type="protein sequence ID" value="MFA1553120.1"/>
    <property type="molecule type" value="Genomic_DNA"/>
</dbReference>
<dbReference type="Proteomes" id="UP001569904">
    <property type="component" value="Unassembled WGS sequence"/>
</dbReference>
<keyword evidence="3" id="KW-1185">Reference proteome</keyword>
<evidence type="ECO:0000313" key="3">
    <source>
        <dbReference type="Proteomes" id="UP001569904"/>
    </source>
</evidence>
<protein>
    <submittedName>
        <fullName evidence="2">Uncharacterized protein</fullName>
    </submittedName>
</protein>
<feature type="region of interest" description="Disordered" evidence="1">
    <location>
        <begin position="97"/>
        <end position="135"/>
    </location>
</feature>
<comment type="caution">
    <text evidence="2">The sequence shown here is derived from an EMBL/GenBank/DDBJ whole genome shotgun (WGS) entry which is preliminary data.</text>
</comment>
<accession>A0ABV4QR89</accession>
<reference evidence="2 3" key="1">
    <citation type="submission" date="2023-11" db="EMBL/GenBank/DDBJ databases">
        <title>Actinomadura monticuli sp. nov., isolated from volcanic ash.</title>
        <authorList>
            <person name="Lee S.D."/>
            <person name="Yang H."/>
            <person name="Kim I.S."/>
        </authorList>
    </citation>
    <scope>NUCLEOTIDE SEQUENCE [LARGE SCALE GENOMIC DNA]</scope>
    <source>
        <strain evidence="2 3">DSM 45346</strain>
    </source>
</reference>
<organism evidence="2 3">
    <name type="scientific">Actinomadura chokoriensis</name>
    <dbReference type="NCBI Taxonomy" id="454156"/>
    <lineage>
        <taxon>Bacteria</taxon>
        <taxon>Bacillati</taxon>
        <taxon>Actinomycetota</taxon>
        <taxon>Actinomycetes</taxon>
        <taxon>Streptosporangiales</taxon>
        <taxon>Thermomonosporaceae</taxon>
        <taxon>Actinomadura</taxon>
    </lineage>
</organism>
<evidence type="ECO:0000256" key="1">
    <source>
        <dbReference type="SAM" id="MobiDB-lite"/>
    </source>
</evidence>
<gene>
    <name evidence="2" type="ORF">SM436_05395</name>
</gene>
<dbReference type="RefSeq" id="WP_371939448.1">
    <property type="nucleotide sequence ID" value="NZ_JAXCEH010000002.1"/>
</dbReference>
<sequence length="135" mass="15099">MSESPQLVTQLLKAVVAYTWFFETCDESILDDDTALKQQEYAGYLLNQLSETDEQRVVYGLASQAGMKQIRRIESSWRRSPSPWAWWSPLRAEAAGRPAPYPGQLATSLKRRGNPVGPTTQVGEHGGYGRSQARP</sequence>